<dbReference type="AlphaFoldDB" id="A0AAW2NNN1"/>
<feature type="region of interest" description="Disordered" evidence="1">
    <location>
        <begin position="319"/>
        <end position="346"/>
    </location>
</feature>
<gene>
    <name evidence="3" type="ORF">Sangu_1296500</name>
</gene>
<dbReference type="GO" id="GO:1990498">
    <property type="term" value="C:mitotic spindle microtubule"/>
    <property type="evidence" value="ECO:0007669"/>
    <property type="project" value="TreeGrafter"/>
</dbReference>
<evidence type="ECO:0000256" key="1">
    <source>
        <dbReference type="SAM" id="MobiDB-lite"/>
    </source>
</evidence>
<feature type="region of interest" description="Disordered" evidence="1">
    <location>
        <begin position="242"/>
        <end position="272"/>
    </location>
</feature>
<protein>
    <submittedName>
        <fullName evidence="3">AUGMIN subunit</fullName>
    </submittedName>
</protein>
<name>A0AAW2NNN1_9LAMI</name>
<reference evidence="3" key="1">
    <citation type="submission" date="2020-06" db="EMBL/GenBank/DDBJ databases">
        <authorList>
            <person name="Li T."/>
            <person name="Hu X."/>
            <person name="Zhang T."/>
            <person name="Song X."/>
            <person name="Zhang H."/>
            <person name="Dai N."/>
            <person name="Sheng W."/>
            <person name="Hou X."/>
            <person name="Wei L."/>
        </authorList>
    </citation>
    <scope>NUCLEOTIDE SEQUENCE</scope>
    <source>
        <strain evidence="3">G01</strain>
        <tissue evidence="3">Leaf</tissue>
    </source>
</reference>
<feature type="compositionally biased region" description="Polar residues" evidence="1">
    <location>
        <begin position="400"/>
        <end position="415"/>
    </location>
</feature>
<dbReference type="Pfam" id="PF14661">
    <property type="entry name" value="HAUS6_N"/>
    <property type="match status" value="1"/>
</dbReference>
<feature type="domain" description="HAUS augmin-like complex subunit 6 N-terminal" evidence="2">
    <location>
        <begin position="17"/>
        <end position="174"/>
    </location>
</feature>
<feature type="compositionally biased region" description="Basic and acidic residues" evidence="1">
    <location>
        <begin position="323"/>
        <end position="335"/>
    </location>
</feature>
<dbReference type="InterPro" id="IPR028163">
    <property type="entry name" value="HAUS_6_N"/>
</dbReference>
<comment type="caution">
    <text evidence="3">The sequence shown here is derived from an EMBL/GenBank/DDBJ whole genome shotgun (WGS) entry which is preliminary data.</text>
</comment>
<reference evidence="3" key="2">
    <citation type="journal article" date="2024" name="Plant">
        <title>Genomic evolution and insights into agronomic trait innovations of Sesamum species.</title>
        <authorList>
            <person name="Miao H."/>
            <person name="Wang L."/>
            <person name="Qu L."/>
            <person name="Liu H."/>
            <person name="Sun Y."/>
            <person name="Le M."/>
            <person name="Wang Q."/>
            <person name="Wei S."/>
            <person name="Zheng Y."/>
            <person name="Lin W."/>
            <person name="Duan Y."/>
            <person name="Cao H."/>
            <person name="Xiong S."/>
            <person name="Wang X."/>
            <person name="Wei L."/>
            <person name="Li C."/>
            <person name="Ma Q."/>
            <person name="Ju M."/>
            <person name="Zhao R."/>
            <person name="Li G."/>
            <person name="Mu C."/>
            <person name="Tian Q."/>
            <person name="Mei H."/>
            <person name="Zhang T."/>
            <person name="Gao T."/>
            <person name="Zhang H."/>
        </authorList>
    </citation>
    <scope>NUCLEOTIDE SEQUENCE</scope>
    <source>
        <strain evidence="3">G01</strain>
    </source>
</reference>
<proteinExistence type="predicted"/>
<dbReference type="GO" id="GO:0070652">
    <property type="term" value="C:HAUS complex"/>
    <property type="evidence" value="ECO:0007669"/>
    <property type="project" value="InterPro"/>
</dbReference>
<dbReference type="PANTHER" id="PTHR16151">
    <property type="entry name" value="HAUS AUGMIN-LIKE COMPLEX SUBUNIT 6"/>
    <property type="match status" value="1"/>
</dbReference>
<dbReference type="EMBL" id="JACGWK010000007">
    <property type="protein sequence ID" value="KAL0344091.1"/>
    <property type="molecule type" value="Genomic_DNA"/>
</dbReference>
<dbReference type="InterPro" id="IPR026797">
    <property type="entry name" value="HAUS_6"/>
</dbReference>
<evidence type="ECO:0000259" key="2">
    <source>
        <dbReference type="Pfam" id="PF14661"/>
    </source>
</evidence>
<evidence type="ECO:0000313" key="3">
    <source>
        <dbReference type="EMBL" id="KAL0344091.1"/>
    </source>
</evidence>
<dbReference type="GO" id="GO:0008017">
    <property type="term" value="F:microtubule binding"/>
    <property type="evidence" value="ECO:0007669"/>
    <property type="project" value="TreeGrafter"/>
</dbReference>
<sequence>MTMDREKEREIELESAMYTNCLLLGLDPNIIGVGSNNGTPRVGLFRHSNPKLGEQLLYFILSSLRGPIQSAKDFDKVWPIFDSAQSRDFRKVKIGEFLVCRARDYSELESQGALPRSNSRVSSLATCCGPRFVELLWQLSLHALREVHRRTFAADVASNPLPAPLTDVAFSHAATLLPITKAYLQQELEKLHDLRNKVKLEGQHEVLASGPIEDLIAHREHRYRISGSSLLAAMDQSSLVSSTNLTPQHLDNEETESSQADVNKENKSELDLSLSHGNEDKFSRVDERNMRGQPTVDIAEVLRRWTHALQRIHKQSLQLAKANDGKGPELLRSVHDGGSSSHAESLATTLAEHRQHLDSIQVLINQLKDVAPTIQNSIAELTEEVNSISSNLPPVMKLRSNSPIQAQSSGRTLESGSDEVADMASRLSSIHLEKVSASPPTLKLPPLFSSTPSSSGKGGNMQKRQVAAETIVEKKSVEQSPTSIHMNNPPHDEDIIFLQNLKRSVREAALSSQSCNLESSQDIVLMIARNISLYRFLGLDFHVMAKKRNLIL</sequence>
<dbReference type="PANTHER" id="PTHR16151:SF2">
    <property type="entry name" value="HAUS AUGMIN-LIKE COMPLEX SUBUNIT 6"/>
    <property type="match status" value="1"/>
</dbReference>
<dbReference type="GO" id="GO:0051225">
    <property type="term" value="P:spindle assembly"/>
    <property type="evidence" value="ECO:0007669"/>
    <property type="project" value="InterPro"/>
</dbReference>
<feature type="region of interest" description="Disordered" evidence="1">
    <location>
        <begin position="400"/>
        <end position="420"/>
    </location>
</feature>
<accession>A0AAW2NNN1</accession>
<organism evidence="3">
    <name type="scientific">Sesamum angustifolium</name>
    <dbReference type="NCBI Taxonomy" id="2727405"/>
    <lineage>
        <taxon>Eukaryota</taxon>
        <taxon>Viridiplantae</taxon>
        <taxon>Streptophyta</taxon>
        <taxon>Embryophyta</taxon>
        <taxon>Tracheophyta</taxon>
        <taxon>Spermatophyta</taxon>
        <taxon>Magnoliopsida</taxon>
        <taxon>eudicotyledons</taxon>
        <taxon>Gunneridae</taxon>
        <taxon>Pentapetalae</taxon>
        <taxon>asterids</taxon>
        <taxon>lamiids</taxon>
        <taxon>Lamiales</taxon>
        <taxon>Pedaliaceae</taxon>
        <taxon>Sesamum</taxon>
    </lineage>
</organism>